<feature type="transmembrane region" description="Helical" evidence="1">
    <location>
        <begin position="75"/>
        <end position="93"/>
    </location>
</feature>
<dbReference type="AlphaFoldDB" id="A0A1M6G245"/>
<gene>
    <name evidence="2" type="ORF">SAMN05443429_10824</name>
</gene>
<evidence type="ECO:0000313" key="3">
    <source>
        <dbReference type="Proteomes" id="UP000184335"/>
    </source>
</evidence>
<dbReference type="RefSeq" id="WP_073180150.1">
    <property type="nucleotide sequence ID" value="NZ_FQYI01000008.1"/>
</dbReference>
<reference evidence="2 3" key="1">
    <citation type="submission" date="2016-11" db="EMBL/GenBank/DDBJ databases">
        <authorList>
            <person name="Jaros S."/>
            <person name="Januszkiewicz K."/>
            <person name="Wedrychowicz H."/>
        </authorList>
    </citation>
    <scope>NUCLEOTIDE SEQUENCE [LARGE SCALE GENOMIC DNA]</scope>
    <source>
        <strain evidence="2 3">DSM 25479</strain>
    </source>
</reference>
<keyword evidence="1" id="KW-0472">Membrane</keyword>
<keyword evidence="1" id="KW-0812">Transmembrane</keyword>
<dbReference type="STRING" id="1118202.SAMN05443429_10824"/>
<organism evidence="2 3">
    <name type="scientific">Cruoricaptor ignavus</name>
    <dbReference type="NCBI Taxonomy" id="1118202"/>
    <lineage>
        <taxon>Bacteria</taxon>
        <taxon>Pseudomonadati</taxon>
        <taxon>Bacteroidota</taxon>
        <taxon>Flavobacteriia</taxon>
        <taxon>Flavobacteriales</taxon>
        <taxon>Weeksellaceae</taxon>
        <taxon>Cruoricaptor</taxon>
    </lineage>
</organism>
<proteinExistence type="predicted"/>
<evidence type="ECO:0000313" key="2">
    <source>
        <dbReference type="EMBL" id="SHJ04055.1"/>
    </source>
</evidence>
<accession>A0A1M6G245</accession>
<feature type="transmembrane region" description="Helical" evidence="1">
    <location>
        <begin position="6"/>
        <end position="30"/>
    </location>
</feature>
<protein>
    <submittedName>
        <fullName evidence="2">Uncharacterized protein</fullName>
    </submittedName>
</protein>
<keyword evidence="3" id="KW-1185">Reference proteome</keyword>
<keyword evidence="1" id="KW-1133">Transmembrane helix</keyword>
<sequence length="99" mass="11197">MLSAIFTVLGIILLAYILVLLIVFAFNVGISGFFLGSSFIIRGFDALLRNWWAWLVQIPFVMIYFVLYNSEGIRSAPYIALMQLSIFALITALQKITSR</sequence>
<name>A0A1M6G245_9FLAO</name>
<evidence type="ECO:0000256" key="1">
    <source>
        <dbReference type="SAM" id="Phobius"/>
    </source>
</evidence>
<dbReference type="EMBL" id="FQYI01000008">
    <property type="protein sequence ID" value="SHJ04055.1"/>
    <property type="molecule type" value="Genomic_DNA"/>
</dbReference>
<feature type="transmembrane region" description="Helical" evidence="1">
    <location>
        <begin position="51"/>
        <end position="69"/>
    </location>
</feature>
<dbReference type="Proteomes" id="UP000184335">
    <property type="component" value="Unassembled WGS sequence"/>
</dbReference>